<sequence length="237" mass="27441">MEEVKKLEKKKVNTSEIVYRAIEEKLFNKEWTSGMKIASENQLSQELGVSRMSVREAIEKMVALNVLTKRQGEGTFVNELSPSIYLNSLVPMLLLDKDNLLDVLEFREVIEADSARFCAERCDDSTIKILEECYQVMYDNNDTSEAFANADYQFHMEIAKASKNSLIIKVNSILTDIWKFQQNEINRYLGPERGVKEHKKILDAIKERDPELAALFMKRHVARTKNDILSIKEKEKK</sequence>
<dbReference type="Gene3D" id="1.10.10.10">
    <property type="entry name" value="Winged helix-like DNA-binding domain superfamily/Winged helix DNA-binding domain"/>
    <property type="match status" value="1"/>
</dbReference>
<evidence type="ECO:0000259" key="4">
    <source>
        <dbReference type="PROSITE" id="PS50949"/>
    </source>
</evidence>
<dbReference type="InterPro" id="IPR011711">
    <property type="entry name" value="GntR_C"/>
</dbReference>
<dbReference type="InterPro" id="IPR036390">
    <property type="entry name" value="WH_DNA-bd_sf"/>
</dbReference>
<dbReference type="Pfam" id="PF00392">
    <property type="entry name" value="GntR"/>
    <property type="match status" value="1"/>
</dbReference>
<dbReference type="SUPFAM" id="SSF46785">
    <property type="entry name" value="Winged helix' DNA-binding domain"/>
    <property type="match status" value="1"/>
</dbReference>
<protein>
    <submittedName>
        <fullName evidence="5">GntR family transcriptional regulator</fullName>
    </submittedName>
</protein>
<evidence type="ECO:0000256" key="1">
    <source>
        <dbReference type="ARBA" id="ARBA00023015"/>
    </source>
</evidence>
<organism evidence="5 6">
    <name type="scientific">Clostridium formicaceticum</name>
    <dbReference type="NCBI Taxonomy" id="1497"/>
    <lineage>
        <taxon>Bacteria</taxon>
        <taxon>Bacillati</taxon>
        <taxon>Bacillota</taxon>
        <taxon>Clostridia</taxon>
        <taxon>Eubacteriales</taxon>
        <taxon>Clostridiaceae</taxon>
        <taxon>Clostridium</taxon>
    </lineage>
</organism>
<dbReference type="Gene3D" id="1.20.120.530">
    <property type="entry name" value="GntR ligand-binding domain-like"/>
    <property type="match status" value="1"/>
</dbReference>
<name>A0ABN4TC69_9CLOT</name>
<keyword evidence="2" id="KW-0238">DNA-binding</keyword>
<dbReference type="Proteomes" id="UP000177894">
    <property type="component" value="Chromosome"/>
</dbReference>
<accession>A0ABN4TC69</accession>
<evidence type="ECO:0000256" key="2">
    <source>
        <dbReference type="ARBA" id="ARBA00023125"/>
    </source>
</evidence>
<dbReference type="PROSITE" id="PS50949">
    <property type="entry name" value="HTH_GNTR"/>
    <property type="match status" value="1"/>
</dbReference>
<keyword evidence="3" id="KW-0804">Transcription</keyword>
<dbReference type="SMART" id="SM00345">
    <property type="entry name" value="HTH_GNTR"/>
    <property type="match status" value="1"/>
</dbReference>
<dbReference type="InterPro" id="IPR000524">
    <property type="entry name" value="Tscrpt_reg_HTH_GntR"/>
</dbReference>
<evidence type="ECO:0000313" key="5">
    <source>
        <dbReference type="EMBL" id="AOY78311.1"/>
    </source>
</evidence>
<evidence type="ECO:0000313" key="6">
    <source>
        <dbReference type="Proteomes" id="UP000177894"/>
    </source>
</evidence>
<reference evidence="5 6" key="1">
    <citation type="submission" date="2016-10" db="EMBL/GenBank/DDBJ databases">
        <title>Complete Genome Sequence of Acetogen Clostridium formicoaceticum ATCC 27076.</title>
        <authorList>
            <person name="Bao T."/>
            <person name="Cheng C."/>
            <person name="Zhao J."/>
            <person name="Yang S.-T."/>
            <person name="Wang J."/>
            <person name="Wang M."/>
        </authorList>
    </citation>
    <scope>NUCLEOTIDE SEQUENCE [LARGE SCALE GENOMIC DNA]</scope>
    <source>
        <strain evidence="5 6">ATCC 27076</strain>
    </source>
</reference>
<dbReference type="PANTHER" id="PTHR43537:SF5">
    <property type="entry name" value="UXU OPERON TRANSCRIPTIONAL REGULATOR"/>
    <property type="match status" value="1"/>
</dbReference>
<dbReference type="PANTHER" id="PTHR43537">
    <property type="entry name" value="TRANSCRIPTIONAL REGULATOR, GNTR FAMILY"/>
    <property type="match status" value="1"/>
</dbReference>
<keyword evidence="1" id="KW-0805">Transcription regulation</keyword>
<dbReference type="EMBL" id="CP017603">
    <property type="protein sequence ID" value="AOY78311.1"/>
    <property type="molecule type" value="Genomic_DNA"/>
</dbReference>
<dbReference type="SMART" id="SM00895">
    <property type="entry name" value="FCD"/>
    <property type="match status" value="1"/>
</dbReference>
<dbReference type="CDD" id="cd07377">
    <property type="entry name" value="WHTH_GntR"/>
    <property type="match status" value="1"/>
</dbReference>
<dbReference type="InterPro" id="IPR036388">
    <property type="entry name" value="WH-like_DNA-bd_sf"/>
</dbReference>
<keyword evidence="6" id="KW-1185">Reference proteome</keyword>
<dbReference type="SUPFAM" id="SSF48008">
    <property type="entry name" value="GntR ligand-binding domain-like"/>
    <property type="match status" value="1"/>
</dbReference>
<evidence type="ECO:0000256" key="3">
    <source>
        <dbReference type="ARBA" id="ARBA00023163"/>
    </source>
</evidence>
<gene>
    <name evidence="5" type="ORF">BJL90_09380</name>
</gene>
<dbReference type="PRINTS" id="PR00035">
    <property type="entry name" value="HTHGNTR"/>
</dbReference>
<dbReference type="Pfam" id="PF07729">
    <property type="entry name" value="FCD"/>
    <property type="match status" value="1"/>
</dbReference>
<dbReference type="InterPro" id="IPR008920">
    <property type="entry name" value="TF_FadR/GntR_C"/>
</dbReference>
<feature type="domain" description="HTH gntR-type" evidence="4">
    <location>
        <begin position="12"/>
        <end position="80"/>
    </location>
</feature>
<proteinExistence type="predicted"/>